<proteinExistence type="inferred from homology"/>
<evidence type="ECO:0000256" key="2">
    <source>
        <dbReference type="ARBA" id="ARBA00023239"/>
    </source>
</evidence>
<dbReference type="Pfam" id="PF00378">
    <property type="entry name" value="ECH_1"/>
    <property type="match status" value="1"/>
</dbReference>
<dbReference type="GO" id="GO:0006635">
    <property type="term" value="P:fatty acid beta-oxidation"/>
    <property type="evidence" value="ECO:0007669"/>
    <property type="project" value="TreeGrafter"/>
</dbReference>
<dbReference type="CDD" id="cd06558">
    <property type="entry name" value="crotonase-like"/>
    <property type="match status" value="1"/>
</dbReference>
<organism evidence="4 5">
    <name type="scientific">Sulfobacillus harzensis</name>
    <dbReference type="NCBI Taxonomy" id="2729629"/>
    <lineage>
        <taxon>Bacteria</taxon>
        <taxon>Bacillati</taxon>
        <taxon>Bacillota</taxon>
        <taxon>Clostridia</taxon>
        <taxon>Eubacteriales</taxon>
        <taxon>Clostridiales Family XVII. Incertae Sedis</taxon>
        <taxon>Sulfobacillus</taxon>
    </lineage>
</organism>
<dbReference type="EMBL" id="JABBVZ010000054">
    <property type="protein sequence ID" value="NMP23523.1"/>
    <property type="molecule type" value="Genomic_DNA"/>
</dbReference>
<dbReference type="InterPro" id="IPR029045">
    <property type="entry name" value="ClpP/crotonase-like_dom_sf"/>
</dbReference>
<reference evidence="4 5" key="1">
    <citation type="submission" date="2020-04" db="EMBL/GenBank/DDBJ databases">
        <authorList>
            <person name="Zhang R."/>
            <person name="Schippers A."/>
        </authorList>
    </citation>
    <scope>NUCLEOTIDE SEQUENCE [LARGE SCALE GENOMIC DNA]</scope>
    <source>
        <strain evidence="4 5">DSM 109850</strain>
    </source>
</reference>
<keyword evidence="2" id="KW-0456">Lyase</keyword>
<comment type="caution">
    <text evidence="4">The sequence shown here is derived from an EMBL/GenBank/DDBJ whole genome shotgun (WGS) entry which is preliminary data.</text>
</comment>
<evidence type="ECO:0000313" key="4">
    <source>
        <dbReference type="EMBL" id="NMP23523.1"/>
    </source>
</evidence>
<dbReference type="InterPro" id="IPR018376">
    <property type="entry name" value="Enoyl-CoA_hyd/isom_CS"/>
</dbReference>
<dbReference type="Gene3D" id="1.10.12.10">
    <property type="entry name" value="Lyase 2-enoyl-coa Hydratase, Chain A, domain 2"/>
    <property type="match status" value="1"/>
</dbReference>
<evidence type="ECO:0000256" key="1">
    <source>
        <dbReference type="ARBA" id="ARBA00005254"/>
    </source>
</evidence>
<dbReference type="InterPro" id="IPR014748">
    <property type="entry name" value="Enoyl-CoA_hydra_C"/>
</dbReference>
<dbReference type="AlphaFoldDB" id="A0A7Y0Q2U2"/>
<dbReference type="PANTHER" id="PTHR11941">
    <property type="entry name" value="ENOYL-COA HYDRATASE-RELATED"/>
    <property type="match status" value="1"/>
</dbReference>
<protein>
    <submittedName>
        <fullName evidence="4">Enoyl-CoA hydratase</fullName>
    </submittedName>
</protein>
<dbReference type="InterPro" id="IPR001753">
    <property type="entry name" value="Enoyl-CoA_hydra/iso"/>
</dbReference>
<dbReference type="Proteomes" id="UP000533476">
    <property type="component" value="Unassembled WGS sequence"/>
</dbReference>
<dbReference type="RefSeq" id="WP_169100872.1">
    <property type="nucleotide sequence ID" value="NZ_JABBVZ010000054.1"/>
</dbReference>
<sequence>MADLLQHREGPLLELALNRPERLNAFSEAMLEGLLDGLALASREPAIRAVVIKGSGRAFSAGGDVNAMGEARPQDVYQHIGFLNQVILAMIQLPKPIIAAVHGYAAGAGFNLALAADLIVASETAHFAMSFAQVGLISDGGGLHFLPRLVGPHVAKEIFFLAEPITAARAHELGIVNRVVPDHELSEATTALAGKLAQAPALALRETKRLIHLAPHLSLEEMLERERLTQMLLASSADHREGVQAFKEKRRPVFHEREV</sequence>
<keyword evidence="5" id="KW-1185">Reference proteome</keyword>
<dbReference type="Gene3D" id="3.90.226.10">
    <property type="entry name" value="2-enoyl-CoA Hydratase, Chain A, domain 1"/>
    <property type="match status" value="1"/>
</dbReference>
<dbReference type="PANTHER" id="PTHR11941:SF133">
    <property type="entry name" value="1,2-EPOXYPHENYLACETYL-COA ISOMERASE"/>
    <property type="match status" value="1"/>
</dbReference>
<name>A0A7Y0Q2U2_9FIRM</name>
<comment type="similarity">
    <text evidence="1 3">Belongs to the enoyl-CoA hydratase/isomerase family.</text>
</comment>
<accession>A0A7Y0Q2U2</accession>
<gene>
    <name evidence="4" type="ORF">HIJ39_14340</name>
</gene>
<dbReference type="GO" id="GO:0016829">
    <property type="term" value="F:lyase activity"/>
    <property type="evidence" value="ECO:0007669"/>
    <property type="project" value="UniProtKB-KW"/>
</dbReference>
<evidence type="ECO:0000313" key="5">
    <source>
        <dbReference type="Proteomes" id="UP000533476"/>
    </source>
</evidence>
<evidence type="ECO:0000256" key="3">
    <source>
        <dbReference type="RuleBase" id="RU003707"/>
    </source>
</evidence>
<dbReference type="PROSITE" id="PS00166">
    <property type="entry name" value="ENOYL_COA_HYDRATASE"/>
    <property type="match status" value="1"/>
</dbReference>
<dbReference type="SUPFAM" id="SSF52096">
    <property type="entry name" value="ClpP/crotonase"/>
    <property type="match status" value="1"/>
</dbReference>